<feature type="domain" description="Mce/MlaD" evidence="1">
    <location>
        <begin position="2"/>
        <end position="53"/>
    </location>
</feature>
<reference evidence="2" key="1">
    <citation type="submission" date="2013-08" db="EMBL/GenBank/DDBJ databases">
        <authorList>
            <person name="Mendez C."/>
            <person name="Richter M."/>
            <person name="Ferrer M."/>
            <person name="Sanchez J."/>
        </authorList>
    </citation>
    <scope>NUCLEOTIDE SEQUENCE</scope>
</reference>
<accession>T1CNB6</accession>
<dbReference type="InterPro" id="IPR052336">
    <property type="entry name" value="MlaD_Phospholipid_Transporter"/>
</dbReference>
<dbReference type="PANTHER" id="PTHR33371:SF4">
    <property type="entry name" value="INTERMEMBRANE PHOSPHOLIPID TRANSPORT SYSTEM BINDING PROTEIN MLAD"/>
    <property type="match status" value="1"/>
</dbReference>
<comment type="caution">
    <text evidence="2">The sequence shown here is derived from an EMBL/GenBank/DDBJ whole genome shotgun (WGS) entry which is preliminary data.</text>
</comment>
<dbReference type="AlphaFoldDB" id="T1CNB6"/>
<evidence type="ECO:0000313" key="2">
    <source>
        <dbReference type="EMBL" id="EQD70520.1"/>
    </source>
</evidence>
<dbReference type="PANTHER" id="PTHR33371">
    <property type="entry name" value="INTERMEMBRANE PHOSPHOLIPID TRANSPORT SYSTEM BINDING PROTEIN MLAD-RELATED"/>
    <property type="match status" value="1"/>
</dbReference>
<name>T1CNB6_9ZZZZ</name>
<proteinExistence type="predicted"/>
<dbReference type="GO" id="GO:0005548">
    <property type="term" value="F:phospholipid transporter activity"/>
    <property type="evidence" value="ECO:0007669"/>
    <property type="project" value="TreeGrafter"/>
</dbReference>
<sequence>MGRVVGIRYSMKRYQAVVRMALEDRDSRIPSDSTASILTQGVLGQQYIGISPGGAPAFLKNGSTIHFTQSAIILEHLLGQLLTHGSPGKRK</sequence>
<dbReference type="Pfam" id="PF02470">
    <property type="entry name" value="MlaD"/>
    <property type="match status" value="1"/>
</dbReference>
<dbReference type="EMBL" id="AUZY01003111">
    <property type="protein sequence ID" value="EQD70520.1"/>
    <property type="molecule type" value="Genomic_DNA"/>
</dbReference>
<reference evidence="2" key="2">
    <citation type="journal article" date="2014" name="ISME J.">
        <title>Microbial stratification in low pH oxic and suboxic macroscopic growths along an acid mine drainage.</title>
        <authorList>
            <person name="Mendez-Garcia C."/>
            <person name="Mesa V."/>
            <person name="Sprenger R.R."/>
            <person name="Richter M."/>
            <person name="Diez M.S."/>
            <person name="Solano J."/>
            <person name="Bargiela R."/>
            <person name="Golyshina O.V."/>
            <person name="Manteca A."/>
            <person name="Ramos J.L."/>
            <person name="Gallego J.R."/>
            <person name="Llorente I."/>
            <person name="Martins Dos Santos V.A."/>
            <person name="Jensen O.N."/>
            <person name="Pelaez A.I."/>
            <person name="Sanchez J."/>
            <person name="Ferrer M."/>
        </authorList>
    </citation>
    <scope>NUCLEOTIDE SEQUENCE</scope>
</reference>
<protein>
    <submittedName>
        <fullName evidence="2">ABC transporter, periplasmic substrate-binding protein</fullName>
    </submittedName>
</protein>
<dbReference type="GO" id="GO:0005543">
    <property type="term" value="F:phospholipid binding"/>
    <property type="evidence" value="ECO:0007669"/>
    <property type="project" value="TreeGrafter"/>
</dbReference>
<dbReference type="InterPro" id="IPR003399">
    <property type="entry name" value="Mce/MlaD"/>
</dbReference>
<evidence type="ECO:0000259" key="1">
    <source>
        <dbReference type="Pfam" id="PF02470"/>
    </source>
</evidence>
<organism evidence="2">
    <name type="scientific">mine drainage metagenome</name>
    <dbReference type="NCBI Taxonomy" id="410659"/>
    <lineage>
        <taxon>unclassified sequences</taxon>
        <taxon>metagenomes</taxon>
        <taxon>ecological metagenomes</taxon>
    </lineage>
</organism>
<gene>
    <name evidence="2" type="ORF">B1B_04951</name>
</gene>